<dbReference type="AlphaFoldDB" id="H1XUF1"/>
<dbReference type="InParanoid" id="H1XUF1"/>
<evidence type="ECO:0000313" key="4">
    <source>
        <dbReference type="Proteomes" id="UP000004671"/>
    </source>
</evidence>
<protein>
    <recommendedName>
        <fullName evidence="6">Outer membrane protein beta-barrel domain-containing protein</fullName>
    </recommendedName>
</protein>
<dbReference type="PaxDb" id="880073-Calab_3171"/>
<evidence type="ECO:0000256" key="1">
    <source>
        <dbReference type="SAM" id="SignalP"/>
    </source>
</evidence>
<organism evidence="3 4">
    <name type="scientific">Caldithrix abyssi DSM 13497</name>
    <dbReference type="NCBI Taxonomy" id="880073"/>
    <lineage>
        <taxon>Bacteria</taxon>
        <taxon>Pseudomonadati</taxon>
        <taxon>Calditrichota</taxon>
        <taxon>Calditrichia</taxon>
        <taxon>Calditrichales</taxon>
        <taxon>Calditrichaceae</taxon>
        <taxon>Caldithrix</taxon>
    </lineage>
</organism>
<dbReference type="Proteomes" id="UP000183868">
    <property type="component" value="Chromosome"/>
</dbReference>
<feature type="chain" id="PRO_5010834637" description="Outer membrane protein beta-barrel domain-containing protein" evidence="1">
    <location>
        <begin position="21"/>
        <end position="214"/>
    </location>
</feature>
<dbReference type="EMBL" id="CP018099">
    <property type="protein sequence ID" value="APF18801.1"/>
    <property type="molecule type" value="Genomic_DNA"/>
</dbReference>
<dbReference type="Proteomes" id="UP000004671">
    <property type="component" value="Chromosome"/>
</dbReference>
<accession>H1XUF1</accession>
<dbReference type="RefSeq" id="WP_006930131.1">
    <property type="nucleotide sequence ID" value="NZ_CM001402.1"/>
</dbReference>
<gene>
    <name evidence="2" type="ORF">Cabys_2052</name>
    <name evidence="3" type="ORF">Calab_3171</name>
</gene>
<feature type="signal peptide" evidence="1">
    <location>
        <begin position="1"/>
        <end position="20"/>
    </location>
</feature>
<keyword evidence="4" id="KW-1185">Reference proteome</keyword>
<dbReference type="EMBL" id="CM001402">
    <property type="protein sequence ID" value="EHO42777.1"/>
    <property type="molecule type" value="Genomic_DNA"/>
</dbReference>
<reference evidence="3 4" key="1">
    <citation type="submission" date="2011-09" db="EMBL/GenBank/DDBJ databases">
        <title>The permanent draft genome of Caldithrix abyssi DSM 13497.</title>
        <authorList>
            <consortium name="US DOE Joint Genome Institute (JGI-PGF)"/>
            <person name="Lucas S."/>
            <person name="Han J."/>
            <person name="Lapidus A."/>
            <person name="Bruce D."/>
            <person name="Goodwin L."/>
            <person name="Pitluck S."/>
            <person name="Peters L."/>
            <person name="Kyrpides N."/>
            <person name="Mavromatis K."/>
            <person name="Ivanova N."/>
            <person name="Mikhailova N."/>
            <person name="Chertkov O."/>
            <person name="Detter J.C."/>
            <person name="Tapia R."/>
            <person name="Han C."/>
            <person name="Land M."/>
            <person name="Hauser L."/>
            <person name="Markowitz V."/>
            <person name="Cheng J.-F."/>
            <person name="Hugenholtz P."/>
            <person name="Woyke T."/>
            <person name="Wu D."/>
            <person name="Spring S."/>
            <person name="Brambilla E."/>
            <person name="Klenk H.-P."/>
            <person name="Eisen J.A."/>
        </authorList>
    </citation>
    <scope>NUCLEOTIDE SEQUENCE [LARGE SCALE GENOMIC DNA]</scope>
    <source>
        <strain evidence="3 4">DSM 13497</strain>
    </source>
</reference>
<evidence type="ECO:0008006" key="6">
    <source>
        <dbReference type="Google" id="ProtNLM"/>
    </source>
</evidence>
<evidence type="ECO:0000313" key="3">
    <source>
        <dbReference type="EMBL" id="EHO42777.1"/>
    </source>
</evidence>
<name>H1XUF1_CALAY</name>
<proteinExistence type="predicted"/>
<sequence length="214" mass="23512" precursor="true">MRTAALIILTILLAFNMTLAQKPDSEFHVGIYIGPSLPQGEYAETNGDKSGYAQNGIGAMVELRKNIHKATWVSSLIFSSNSTDANAMQDQLFEMGLVADDHFSVWAMTGLSLRKALSENVFIYGSGLFGLLFSNYPDIYTTDGFTKTTYTYSSTTTLGYGLGAGLSVFKMNLAIRYCMASPTYERSGDWLGLNGDKKLTIPADNLFILFGYEF</sequence>
<dbReference type="HOGENOM" id="CLU_1286814_0_0_0"/>
<reference evidence="2 5" key="2">
    <citation type="submission" date="2016-11" db="EMBL/GenBank/DDBJ databases">
        <title>Genomic analysis of Caldithrix abyssi and proposal of a novel bacterial phylum Caldithrichaeota.</title>
        <authorList>
            <person name="Kublanov I."/>
            <person name="Sigalova O."/>
            <person name="Gavrilov S."/>
            <person name="Lebedinsky A."/>
            <person name="Ivanova N."/>
            <person name="Daum C."/>
            <person name="Reddy T."/>
            <person name="Klenk H.P."/>
            <person name="Goker M."/>
            <person name="Reva O."/>
            <person name="Miroshnichenko M."/>
            <person name="Kyprides N."/>
            <person name="Woyke T."/>
            <person name="Gelfand M."/>
        </authorList>
    </citation>
    <scope>NUCLEOTIDE SEQUENCE [LARGE SCALE GENOMIC DNA]</scope>
    <source>
        <strain evidence="2 5">LF13</strain>
    </source>
</reference>
<dbReference type="KEGG" id="caby:Cabys_2052"/>
<evidence type="ECO:0000313" key="2">
    <source>
        <dbReference type="EMBL" id="APF18801.1"/>
    </source>
</evidence>
<evidence type="ECO:0000313" key="5">
    <source>
        <dbReference type="Proteomes" id="UP000183868"/>
    </source>
</evidence>
<keyword evidence="1" id="KW-0732">Signal</keyword>